<organism evidence="3 4">
    <name type="scientific">Corallococcus praedator</name>
    <dbReference type="NCBI Taxonomy" id="2316724"/>
    <lineage>
        <taxon>Bacteria</taxon>
        <taxon>Pseudomonadati</taxon>
        <taxon>Myxococcota</taxon>
        <taxon>Myxococcia</taxon>
        <taxon>Myxococcales</taxon>
        <taxon>Cystobacterineae</taxon>
        <taxon>Myxococcaceae</taxon>
        <taxon>Corallococcus</taxon>
    </lineage>
</organism>
<feature type="compositionally biased region" description="Low complexity" evidence="1">
    <location>
        <begin position="306"/>
        <end position="316"/>
    </location>
</feature>
<dbReference type="InterPro" id="IPR036866">
    <property type="entry name" value="RibonucZ/Hydroxyglut_hydro"/>
</dbReference>
<dbReference type="Pfam" id="PF12706">
    <property type="entry name" value="Lactamase_B_2"/>
    <property type="match status" value="1"/>
</dbReference>
<feature type="domain" description="Metallo-beta-lactamase" evidence="2">
    <location>
        <begin position="49"/>
        <end position="245"/>
    </location>
</feature>
<dbReference type="Gene3D" id="3.60.15.10">
    <property type="entry name" value="Ribonuclease Z/Hydroxyacylglutathione hydrolase-like"/>
    <property type="match status" value="1"/>
</dbReference>
<evidence type="ECO:0000259" key="2">
    <source>
        <dbReference type="Pfam" id="PF12706"/>
    </source>
</evidence>
<proteinExistence type="predicted"/>
<accession>A0ABX9QF24</accession>
<protein>
    <recommendedName>
        <fullName evidence="2">Metallo-beta-lactamase domain-containing protein</fullName>
    </recommendedName>
</protein>
<evidence type="ECO:0000313" key="3">
    <source>
        <dbReference type="EMBL" id="RKI03289.1"/>
    </source>
</evidence>
<gene>
    <name evidence="3" type="ORF">D7Y13_22380</name>
</gene>
<dbReference type="EMBL" id="RAWI01000181">
    <property type="protein sequence ID" value="RKI03289.1"/>
    <property type="molecule type" value="Genomic_DNA"/>
</dbReference>
<dbReference type="RefSeq" id="WP_120585022.1">
    <property type="nucleotide sequence ID" value="NZ_RAWI01000181.1"/>
</dbReference>
<name>A0ABX9QF24_9BACT</name>
<reference evidence="3 4" key="1">
    <citation type="submission" date="2018-09" db="EMBL/GenBank/DDBJ databases">
        <authorList>
            <person name="Livingstone P.G."/>
            <person name="Whitworth D.E."/>
        </authorList>
    </citation>
    <scope>NUCLEOTIDE SEQUENCE [LARGE SCALE GENOMIC DNA]</scope>
    <source>
        <strain evidence="3 4">CA031B</strain>
    </source>
</reference>
<feature type="region of interest" description="Disordered" evidence="1">
    <location>
        <begin position="1"/>
        <end position="21"/>
    </location>
</feature>
<sequence length="316" mass="34502">MQVFFGGERRRPPAPPPIAAREDWMSVGEGGRVTWLGHSTLLIEVDGARVLTDPIWSERASPSSLVGPVRFHPPVVPLSALPKLDAVVISHDHYDHLDMDTVQALAKTGVRFFVPLGVADHLKAWGVPRAQLVEFDWWSEARVTPDVSLVATPSRHYSGRTTGTRNTTLWASWVVRSARHRVFFSGDSGPTPQFEEIGRRFGPFDLVALEIGAFHPAWGDIHLGPDNALEAHRMLGGGLLLPIHWSTFNLAAHPWDEPIEHLVRLGDQRGVSIVTPMLGAPLVLGEVARTGPWWRSASAPGVPTQARSSSSAGAAR</sequence>
<evidence type="ECO:0000313" key="4">
    <source>
        <dbReference type="Proteomes" id="UP000278907"/>
    </source>
</evidence>
<keyword evidence="4" id="KW-1185">Reference proteome</keyword>
<dbReference type="PANTHER" id="PTHR15032:SF4">
    <property type="entry name" value="N-ACYL-PHOSPHATIDYLETHANOLAMINE-HYDROLYZING PHOSPHOLIPASE D"/>
    <property type="match status" value="1"/>
</dbReference>
<dbReference type="InterPro" id="IPR001279">
    <property type="entry name" value="Metallo-B-lactamas"/>
</dbReference>
<evidence type="ECO:0000256" key="1">
    <source>
        <dbReference type="SAM" id="MobiDB-lite"/>
    </source>
</evidence>
<dbReference type="Proteomes" id="UP000278907">
    <property type="component" value="Unassembled WGS sequence"/>
</dbReference>
<dbReference type="SUPFAM" id="SSF56281">
    <property type="entry name" value="Metallo-hydrolase/oxidoreductase"/>
    <property type="match status" value="1"/>
</dbReference>
<comment type="caution">
    <text evidence="3">The sequence shown here is derived from an EMBL/GenBank/DDBJ whole genome shotgun (WGS) entry which is preliminary data.</text>
</comment>
<feature type="region of interest" description="Disordered" evidence="1">
    <location>
        <begin position="295"/>
        <end position="316"/>
    </location>
</feature>
<dbReference type="PANTHER" id="PTHR15032">
    <property type="entry name" value="N-ACYL-PHOSPHATIDYLETHANOLAMINE-HYDROLYZING PHOSPHOLIPASE D"/>
    <property type="match status" value="1"/>
</dbReference>